<gene>
    <name evidence="2" type="ORF">MSAN_00917800</name>
</gene>
<dbReference type="AlphaFoldDB" id="A0A8H6YSY8"/>
<dbReference type="EMBL" id="JACAZH010000006">
    <property type="protein sequence ID" value="KAF7366600.1"/>
    <property type="molecule type" value="Genomic_DNA"/>
</dbReference>
<accession>A0A8H6YSY8</accession>
<evidence type="ECO:0000313" key="3">
    <source>
        <dbReference type="Proteomes" id="UP000623467"/>
    </source>
</evidence>
<keyword evidence="3" id="KW-1185">Reference proteome</keyword>
<feature type="coiled-coil region" evidence="1">
    <location>
        <begin position="96"/>
        <end position="123"/>
    </location>
</feature>
<reference evidence="2" key="1">
    <citation type="submission" date="2020-05" db="EMBL/GenBank/DDBJ databases">
        <title>Mycena genomes resolve the evolution of fungal bioluminescence.</title>
        <authorList>
            <person name="Tsai I.J."/>
        </authorList>
    </citation>
    <scope>NUCLEOTIDE SEQUENCE</scope>
    <source>
        <strain evidence="2">160909Yilan</strain>
    </source>
</reference>
<dbReference type="Pfam" id="PF18758">
    <property type="entry name" value="KDZ"/>
    <property type="match status" value="1"/>
</dbReference>
<name>A0A8H6YSY8_9AGAR</name>
<proteinExistence type="predicted"/>
<comment type="caution">
    <text evidence="2">The sequence shown here is derived from an EMBL/GenBank/DDBJ whole genome shotgun (WGS) entry which is preliminary data.</text>
</comment>
<keyword evidence="1" id="KW-0175">Coiled coil</keyword>
<dbReference type="InterPro" id="IPR040521">
    <property type="entry name" value="KDZ"/>
</dbReference>
<evidence type="ECO:0000313" key="2">
    <source>
        <dbReference type="EMBL" id="KAF7366600.1"/>
    </source>
</evidence>
<dbReference type="OrthoDB" id="3257768at2759"/>
<sequence length="575" mass="65272">MSQKPAPYVCLELAITLICFAIPKMHIHAHKLLCQLLHLLNLIFGSVQVDTEAIKHAWAGIGGVAMSTRDMGPGTHHDVLDCQFSHWNWQKLVGIIELLQCHLDRVQDELKEQTKALEEFLSQQAERIPEWQRQVLEFEQDQMKPNPFYVKVKGLMEAQVRLQFMKEEADKAARGVLAVHDISPSLFISAGLDLEEEQQHVRVQGELKKAATTGMQIDLAAMQTKLNRGITQFRKIQATYMPATLQLLGDMQLPSTALAEDVPLLLLSALTEAQRVRCCTGLEHIEAWMCNVQRWTNLTWLQNQLHIKSHLLTYKNHVRHQGANTRSQTIVTQNESKIRLHSEKDQTVWEALGKLNGGDETLVGWRGLKREDIHCIEDAEDSCKKEKQHAKWEAKHRAKNSELRKHRLLPVEVDEDIDTEDEGISRGAENRHFTGGMVQGFHPDPALGQGSSVTHKEFRRICATFNHEEHRWQQCTAAVPISVILHMDTEAAVAYALHHADMYQDLQECGIKWWSAMGAEARAEQVTREDGCYGHAMDNNDVDMEADEVADEDERACSNVKSDEEYILGGEGYDD</sequence>
<organism evidence="2 3">
    <name type="scientific">Mycena sanguinolenta</name>
    <dbReference type="NCBI Taxonomy" id="230812"/>
    <lineage>
        <taxon>Eukaryota</taxon>
        <taxon>Fungi</taxon>
        <taxon>Dikarya</taxon>
        <taxon>Basidiomycota</taxon>
        <taxon>Agaricomycotina</taxon>
        <taxon>Agaricomycetes</taxon>
        <taxon>Agaricomycetidae</taxon>
        <taxon>Agaricales</taxon>
        <taxon>Marasmiineae</taxon>
        <taxon>Mycenaceae</taxon>
        <taxon>Mycena</taxon>
    </lineage>
</organism>
<dbReference type="Proteomes" id="UP000623467">
    <property type="component" value="Unassembled WGS sequence"/>
</dbReference>
<evidence type="ECO:0000256" key="1">
    <source>
        <dbReference type="SAM" id="Coils"/>
    </source>
</evidence>
<protein>
    <submittedName>
        <fullName evidence="2">Uncharacterized protein</fullName>
    </submittedName>
</protein>